<dbReference type="STRING" id="329186.SAMN02927925_01755"/>
<evidence type="ECO:0000259" key="1">
    <source>
        <dbReference type="Pfam" id="PF05523"/>
    </source>
</evidence>
<dbReference type="SUPFAM" id="SSF51182">
    <property type="entry name" value="RmlC-like cupins"/>
    <property type="match status" value="1"/>
</dbReference>
<sequence length="130" mass="14737">MKSSIIRIPKIEDPRGNLSVIEKDVLPFEMKRVYYLYDVPSGAERGGHSHKEQQEFLVALSGSFDVILNDGHEEQTVTLNKPFEGLLIANGIWRELKNFSSGAVCLVVASEVFEEADYIRDFEEFKKSVV</sequence>
<gene>
    <name evidence="2" type="ORF">SAMN02927925_01755</name>
</gene>
<accession>A0A1G4VSZ0</accession>
<proteinExistence type="predicted"/>
<dbReference type="RefSeq" id="WP_035654657.1">
    <property type="nucleotide sequence ID" value="NZ_CBCSBQ010000002.1"/>
</dbReference>
<dbReference type="InterPro" id="IPR011051">
    <property type="entry name" value="RmlC_Cupin_sf"/>
</dbReference>
<protein>
    <submittedName>
        <fullName evidence="2">WxcM-like, C-terminal</fullName>
    </submittedName>
</protein>
<dbReference type="InterPro" id="IPR014710">
    <property type="entry name" value="RmlC-like_jellyroll"/>
</dbReference>
<dbReference type="Gene3D" id="2.60.120.10">
    <property type="entry name" value="Jelly Rolls"/>
    <property type="match status" value="1"/>
</dbReference>
<organism evidence="2 3">
    <name type="scientific">Flavobacterium saliperosum</name>
    <dbReference type="NCBI Taxonomy" id="329186"/>
    <lineage>
        <taxon>Bacteria</taxon>
        <taxon>Pseudomonadati</taxon>
        <taxon>Bacteroidota</taxon>
        <taxon>Flavobacteriia</taxon>
        <taxon>Flavobacteriales</taxon>
        <taxon>Flavobacteriaceae</taxon>
        <taxon>Flavobacterium</taxon>
    </lineage>
</organism>
<name>A0A1G4VSZ0_9FLAO</name>
<feature type="domain" description="Sugar 3,4-ketoisomerase QdtA cupin" evidence="1">
    <location>
        <begin position="1"/>
        <end position="128"/>
    </location>
</feature>
<dbReference type="Proteomes" id="UP000182124">
    <property type="component" value="Unassembled WGS sequence"/>
</dbReference>
<dbReference type="InterPro" id="IPR008894">
    <property type="entry name" value="QdtA_cupin_dom"/>
</dbReference>
<dbReference type="EMBL" id="FMTY01000003">
    <property type="protein sequence ID" value="SCX11445.1"/>
    <property type="molecule type" value="Genomic_DNA"/>
</dbReference>
<dbReference type="AlphaFoldDB" id="A0A1G4VSZ0"/>
<dbReference type="CDD" id="cd20292">
    <property type="entry name" value="cupin_QdtA-like"/>
    <property type="match status" value="1"/>
</dbReference>
<dbReference type="Pfam" id="PF05523">
    <property type="entry name" value="FdtA"/>
    <property type="match status" value="1"/>
</dbReference>
<evidence type="ECO:0000313" key="2">
    <source>
        <dbReference type="EMBL" id="SCX11445.1"/>
    </source>
</evidence>
<evidence type="ECO:0000313" key="3">
    <source>
        <dbReference type="Proteomes" id="UP000182124"/>
    </source>
</evidence>
<reference evidence="2 3" key="1">
    <citation type="submission" date="2016-10" db="EMBL/GenBank/DDBJ databases">
        <authorList>
            <person name="de Groot N.N."/>
        </authorList>
    </citation>
    <scope>NUCLEOTIDE SEQUENCE [LARGE SCALE GENOMIC DNA]</scope>
    <source>
        <strain evidence="2 3">CGMCC 1.3801</strain>
    </source>
</reference>